<dbReference type="AlphaFoldDB" id="A0A1G6P0K2"/>
<reference evidence="1 2" key="1">
    <citation type="submission" date="2016-10" db="EMBL/GenBank/DDBJ databases">
        <authorList>
            <person name="de Groot N.N."/>
        </authorList>
    </citation>
    <scope>NUCLEOTIDE SEQUENCE [LARGE SCALE GENOMIC DNA]</scope>
    <source>
        <strain evidence="1 2">JCM 11308</strain>
    </source>
</reference>
<organism evidence="1 2">
    <name type="scientific">Rhodococcus tukisamuensis</name>
    <dbReference type="NCBI Taxonomy" id="168276"/>
    <lineage>
        <taxon>Bacteria</taxon>
        <taxon>Bacillati</taxon>
        <taxon>Actinomycetota</taxon>
        <taxon>Actinomycetes</taxon>
        <taxon>Mycobacteriales</taxon>
        <taxon>Nocardiaceae</taxon>
        <taxon>Rhodococcus</taxon>
    </lineage>
</organism>
<evidence type="ECO:0000313" key="2">
    <source>
        <dbReference type="Proteomes" id="UP000199417"/>
    </source>
</evidence>
<dbReference type="InterPro" id="IPR029058">
    <property type="entry name" value="AB_hydrolase_fold"/>
</dbReference>
<keyword evidence="2" id="KW-1185">Reference proteome</keyword>
<evidence type="ECO:0000313" key="1">
    <source>
        <dbReference type="EMBL" id="SDC72935.1"/>
    </source>
</evidence>
<dbReference type="Gene3D" id="1.10.260.130">
    <property type="match status" value="1"/>
</dbReference>
<name>A0A1G6P0K2_9NOCA</name>
<dbReference type="GO" id="GO:0016042">
    <property type="term" value="P:lipid catabolic process"/>
    <property type="evidence" value="ECO:0007669"/>
    <property type="project" value="InterPro"/>
</dbReference>
<dbReference type="Gene3D" id="3.40.50.1820">
    <property type="entry name" value="alpha/beta hydrolase"/>
    <property type="match status" value="1"/>
</dbReference>
<dbReference type="STRING" id="168276.SAMN05444580_101715"/>
<dbReference type="Proteomes" id="UP000199417">
    <property type="component" value="Unassembled WGS sequence"/>
</dbReference>
<dbReference type="InterPro" id="IPR005152">
    <property type="entry name" value="Lipase_secreted"/>
</dbReference>
<dbReference type="RefSeq" id="WP_072843032.1">
    <property type="nucleotide sequence ID" value="NZ_FNAB01000001.1"/>
</dbReference>
<gene>
    <name evidence="1" type="ORF">SAMN05444580_101715</name>
</gene>
<dbReference type="PANTHER" id="PTHR34853:SF1">
    <property type="entry name" value="LIPASE 5"/>
    <property type="match status" value="1"/>
</dbReference>
<dbReference type="GO" id="GO:0004806">
    <property type="term" value="F:triacylglycerol lipase activity"/>
    <property type="evidence" value="ECO:0007669"/>
    <property type="project" value="InterPro"/>
</dbReference>
<accession>A0A1G6P0K2</accession>
<dbReference type="SUPFAM" id="SSF53474">
    <property type="entry name" value="alpha/beta-Hydrolases"/>
    <property type="match status" value="1"/>
</dbReference>
<dbReference type="PIRSF" id="PIRSF029171">
    <property type="entry name" value="Esterase_LipA"/>
    <property type="match status" value="1"/>
</dbReference>
<proteinExistence type="predicted"/>
<sequence>MGALIRSLVGGVVVGLASVLVAATAGAGSAAALPVYPVADPDPFFSAPPDLAAHAPGEVLKLRQMPPNLYFPGSQVWEVLFSTKDSQGHPMAANTTFLLPPNRVPDGPLVSYQHIINALGNKCKIATELYTTDPFTQIREAPGLNIALARGWAVTLPDHLGPRMAYGAAKLGGQITLDGLKAVRKIPEFQAANSPIGLAGYSGGGMATGWAAAMAPTYAPELNIVGAAQGGVPMNLGKMAQALGANPHPAFGLAMAAALGLEREYPDRINVSGQLNDQGRWLQDMIKNGCTNEIMFWGIGRSAAQVTDNKDFMNYPAAWEVMDENSLELYPGVPDFPIFEWHSPTDGLIPVDSIDNTLRRYCGAGTPVESLLTPTPDHLSAAVLGLPRALDWMEDRFRGDAAPSTC</sequence>
<dbReference type="PANTHER" id="PTHR34853">
    <property type="match status" value="1"/>
</dbReference>
<protein>
    <submittedName>
        <fullName evidence="1">Triacylglycerol lipase</fullName>
    </submittedName>
</protein>
<dbReference type="EMBL" id="FNAB01000001">
    <property type="protein sequence ID" value="SDC72935.1"/>
    <property type="molecule type" value="Genomic_DNA"/>
</dbReference>
<dbReference type="Pfam" id="PF03583">
    <property type="entry name" value="LIP"/>
    <property type="match status" value="1"/>
</dbReference>